<keyword evidence="1" id="KW-0812">Transmembrane</keyword>
<dbReference type="EMBL" id="GGEC01012987">
    <property type="protein sequence ID" value="MBW93470.1"/>
    <property type="molecule type" value="Transcribed_RNA"/>
</dbReference>
<evidence type="ECO:0000256" key="1">
    <source>
        <dbReference type="SAM" id="Phobius"/>
    </source>
</evidence>
<protein>
    <submittedName>
        <fullName evidence="2">Uncharacterized protein MANES_13G040600</fullName>
    </submittedName>
</protein>
<keyword evidence="1" id="KW-1133">Transmembrane helix</keyword>
<feature type="transmembrane region" description="Helical" evidence="1">
    <location>
        <begin position="47"/>
        <end position="70"/>
    </location>
</feature>
<dbReference type="AlphaFoldDB" id="A0A2P2JJ10"/>
<proteinExistence type="predicted"/>
<reference evidence="2" key="1">
    <citation type="submission" date="2018-02" db="EMBL/GenBank/DDBJ databases">
        <title>Rhizophora mucronata_Transcriptome.</title>
        <authorList>
            <person name="Meera S.P."/>
            <person name="Sreeshan A."/>
            <person name="Augustine A."/>
        </authorList>
    </citation>
    <scope>NUCLEOTIDE SEQUENCE</scope>
    <source>
        <tissue evidence="2">Leaf</tissue>
    </source>
</reference>
<name>A0A2P2JJ10_RHIMU</name>
<keyword evidence="1" id="KW-0472">Membrane</keyword>
<feature type="transmembrane region" description="Helical" evidence="1">
    <location>
        <begin position="7"/>
        <end position="27"/>
    </location>
</feature>
<evidence type="ECO:0000313" key="2">
    <source>
        <dbReference type="EMBL" id="MBW93470.1"/>
    </source>
</evidence>
<accession>A0A2P2JJ10</accession>
<organism evidence="2">
    <name type="scientific">Rhizophora mucronata</name>
    <name type="common">Asiatic mangrove</name>
    <dbReference type="NCBI Taxonomy" id="61149"/>
    <lineage>
        <taxon>Eukaryota</taxon>
        <taxon>Viridiplantae</taxon>
        <taxon>Streptophyta</taxon>
        <taxon>Embryophyta</taxon>
        <taxon>Tracheophyta</taxon>
        <taxon>Spermatophyta</taxon>
        <taxon>Magnoliopsida</taxon>
        <taxon>eudicotyledons</taxon>
        <taxon>Gunneridae</taxon>
        <taxon>Pentapetalae</taxon>
        <taxon>rosids</taxon>
        <taxon>fabids</taxon>
        <taxon>Malpighiales</taxon>
        <taxon>Rhizophoraceae</taxon>
        <taxon>Rhizophora</taxon>
    </lineage>
</organism>
<sequence length="96" mass="11182">MEHWRKLGLVSSFFNFFLFLSFCLKTVSNDCKMVWQHRFYIPRADLAWIVGNFSFLVLLLFCSLFCHYMLSSDPGTSHACSMITCSVNCNGIEFFL</sequence>